<feature type="coiled-coil region" evidence="1">
    <location>
        <begin position="51"/>
        <end position="78"/>
    </location>
</feature>
<evidence type="ECO:0000256" key="2">
    <source>
        <dbReference type="SAM" id="Phobius"/>
    </source>
</evidence>
<evidence type="ECO:0000313" key="4">
    <source>
        <dbReference type="Proteomes" id="UP000184440"/>
    </source>
</evidence>
<keyword evidence="4" id="KW-1185">Reference proteome</keyword>
<organism evidence="3 4">
    <name type="scientific">Cryptosporangium aurantiacum</name>
    <dbReference type="NCBI Taxonomy" id="134849"/>
    <lineage>
        <taxon>Bacteria</taxon>
        <taxon>Bacillati</taxon>
        <taxon>Actinomycetota</taxon>
        <taxon>Actinomycetes</taxon>
        <taxon>Cryptosporangiales</taxon>
        <taxon>Cryptosporangiaceae</taxon>
        <taxon>Cryptosporangium</taxon>
    </lineage>
</organism>
<accession>A0A1M7RBP1</accession>
<reference evidence="3 4" key="1">
    <citation type="submission" date="2016-11" db="EMBL/GenBank/DDBJ databases">
        <authorList>
            <person name="Jaros S."/>
            <person name="Januszkiewicz K."/>
            <person name="Wedrychowicz H."/>
        </authorList>
    </citation>
    <scope>NUCLEOTIDE SEQUENCE [LARGE SCALE GENOMIC DNA]</scope>
    <source>
        <strain evidence="3 4">DSM 46144</strain>
    </source>
</reference>
<name>A0A1M7RBP1_9ACTN</name>
<protein>
    <submittedName>
        <fullName evidence="3">Uncharacterized protein</fullName>
    </submittedName>
</protein>
<keyword evidence="2" id="KW-0472">Membrane</keyword>
<proteinExistence type="predicted"/>
<dbReference type="Proteomes" id="UP000184440">
    <property type="component" value="Unassembled WGS sequence"/>
</dbReference>
<gene>
    <name evidence="3" type="ORF">SAMN05443668_109249</name>
</gene>
<keyword evidence="2" id="KW-0812">Transmembrane</keyword>
<sequence>MAELSTIAAAAVVVTIIAVAGFVATGVYRARYAATRDGGYRVLAERSADSAEAAAAELKGVRDELSQVRERLAALEKLLSQIG</sequence>
<evidence type="ECO:0000313" key="3">
    <source>
        <dbReference type="EMBL" id="SHN43590.1"/>
    </source>
</evidence>
<dbReference type="STRING" id="134849.SAMN05443668_109249"/>
<dbReference type="RefSeq" id="WP_178379997.1">
    <property type="nucleotide sequence ID" value="NZ_FRCS01000009.1"/>
</dbReference>
<evidence type="ECO:0000256" key="1">
    <source>
        <dbReference type="SAM" id="Coils"/>
    </source>
</evidence>
<dbReference type="AlphaFoldDB" id="A0A1M7RBP1"/>
<feature type="transmembrane region" description="Helical" evidence="2">
    <location>
        <begin position="6"/>
        <end position="28"/>
    </location>
</feature>
<keyword evidence="2" id="KW-1133">Transmembrane helix</keyword>
<keyword evidence="1" id="KW-0175">Coiled coil</keyword>
<dbReference type="EMBL" id="FRCS01000009">
    <property type="protein sequence ID" value="SHN43590.1"/>
    <property type="molecule type" value="Genomic_DNA"/>
</dbReference>